<reference evidence="1 2" key="1">
    <citation type="submission" date="2019-09" db="EMBL/GenBank/DDBJ databases">
        <title>Polymorphobacter sp. isolated from a lake in China.</title>
        <authorList>
            <person name="Liu Z."/>
        </authorList>
    </citation>
    <scope>NUCLEOTIDE SEQUENCE [LARGE SCALE GENOMIC DNA]</scope>
    <source>
        <strain evidence="1 2">D40P</strain>
    </source>
</reference>
<name>A0A7C9KHJ1_9SPHN</name>
<dbReference type="AlphaFoldDB" id="A0A7C9KHJ1"/>
<accession>A0A7C9KHJ1</accession>
<dbReference type="Proteomes" id="UP000481327">
    <property type="component" value="Unassembled WGS sequence"/>
</dbReference>
<evidence type="ECO:0000313" key="2">
    <source>
        <dbReference type="Proteomes" id="UP000481327"/>
    </source>
</evidence>
<protein>
    <submittedName>
        <fullName evidence="1">Uncharacterized protein</fullName>
    </submittedName>
</protein>
<comment type="caution">
    <text evidence="1">The sequence shown here is derived from an EMBL/GenBank/DDBJ whole genome shotgun (WGS) entry which is preliminary data.</text>
</comment>
<gene>
    <name evidence="1" type="ORF">F3168_06475</name>
</gene>
<sequence>MKTYRLFALDTTGRVDRGFEQAFQNDDDAIRFASGLDDAALVEVMRGTKLVARVRHHNGRTTVIANEQAS</sequence>
<organism evidence="1 2">
    <name type="scientific">Sandarakinorhabdus fusca</name>
    <dbReference type="NCBI Taxonomy" id="1439888"/>
    <lineage>
        <taxon>Bacteria</taxon>
        <taxon>Pseudomonadati</taxon>
        <taxon>Pseudomonadota</taxon>
        <taxon>Alphaproteobacteria</taxon>
        <taxon>Sphingomonadales</taxon>
        <taxon>Sphingosinicellaceae</taxon>
        <taxon>Sandarakinorhabdus</taxon>
    </lineage>
</organism>
<dbReference type="EMBL" id="WIOL01000002">
    <property type="protein sequence ID" value="MQT16900.1"/>
    <property type="molecule type" value="Genomic_DNA"/>
</dbReference>
<evidence type="ECO:0000313" key="1">
    <source>
        <dbReference type="EMBL" id="MQT16900.1"/>
    </source>
</evidence>
<dbReference type="RefSeq" id="WP_152577344.1">
    <property type="nucleotide sequence ID" value="NZ_JAATJI010000001.1"/>
</dbReference>
<keyword evidence="2" id="KW-1185">Reference proteome</keyword>
<dbReference type="OrthoDB" id="9814204at2"/>
<proteinExistence type="predicted"/>